<sequence length="70" mass="8058">MLSHFRISQTLFPRFIKILFLGAHPLVDLRVEDSESIDLEVDFFSKIKTLDINRRRCCTGAYACAASQRP</sequence>
<accession>A0A7I8JXU5</accession>
<protein>
    <submittedName>
        <fullName evidence="1">Uncharacterized protein</fullName>
    </submittedName>
</protein>
<evidence type="ECO:0000313" key="2">
    <source>
        <dbReference type="Proteomes" id="UP000663760"/>
    </source>
</evidence>
<evidence type="ECO:0000313" key="1">
    <source>
        <dbReference type="EMBL" id="CAA7388722.1"/>
    </source>
</evidence>
<dbReference type="AlphaFoldDB" id="A0A7I8JXU5"/>
<gene>
    <name evidence="1" type="ORF">SI8410_01000909</name>
</gene>
<name>A0A7I8JXU5_SPIIN</name>
<organism evidence="1 2">
    <name type="scientific">Spirodela intermedia</name>
    <name type="common">Intermediate duckweed</name>
    <dbReference type="NCBI Taxonomy" id="51605"/>
    <lineage>
        <taxon>Eukaryota</taxon>
        <taxon>Viridiplantae</taxon>
        <taxon>Streptophyta</taxon>
        <taxon>Embryophyta</taxon>
        <taxon>Tracheophyta</taxon>
        <taxon>Spermatophyta</taxon>
        <taxon>Magnoliopsida</taxon>
        <taxon>Liliopsida</taxon>
        <taxon>Araceae</taxon>
        <taxon>Lemnoideae</taxon>
        <taxon>Spirodela</taxon>
    </lineage>
</organism>
<reference evidence="1" key="1">
    <citation type="submission" date="2020-02" db="EMBL/GenBank/DDBJ databases">
        <authorList>
            <person name="Scholz U."/>
            <person name="Mascher M."/>
            <person name="Fiebig A."/>
        </authorList>
    </citation>
    <scope>NUCLEOTIDE SEQUENCE</scope>
</reference>
<dbReference type="Proteomes" id="UP000663760">
    <property type="component" value="Chromosome 1"/>
</dbReference>
<keyword evidence="2" id="KW-1185">Reference proteome</keyword>
<dbReference type="EMBL" id="LR746264">
    <property type="protein sequence ID" value="CAA7388722.1"/>
    <property type="molecule type" value="Genomic_DNA"/>
</dbReference>
<proteinExistence type="predicted"/>